<feature type="transmembrane region" description="Helical" evidence="9">
    <location>
        <begin position="12"/>
        <end position="33"/>
    </location>
</feature>
<evidence type="ECO:0000256" key="9">
    <source>
        <dbReference type="SAM" id="Phobius"/>
    </source>
</evidence>
<feature type="transmembrane region" description="Helical" evidence="9">
    <location>
        <begin position="216"/>
        <end position="238"/>
    </location>
</feature>
<keyword evidence="5 9" id="KW-0812">Transmembrane</keyword>
<evidence type="ECO:0000256" key="7">
    <source>
        <dbReference type="ARBA" id="ARBA00022989"/>
    </source>
</evidence>
<protein>
    <submittedName>
        <fullName evidence="10">2-keto-3-deoxygluconate permease</fullName>
    </submittedName>
</protein>
<organism evidence="10 11">
    <name type="scientific">Clostridium saccharobutylicum</name>
    <dbReference type="NCBI Taxonomy" id="169679"/>
    <lineage>
        <taxon>Bacteria</taxon>
        <taxon>Bacillati</taxon>
        <taxon>Bacillota</taxon>
        <taxon>Clostridia</taxon>
        <taxon>Eubacteriales</taxon>
        <taxon>Clostridiaceae</taxon>
        <taxon>Clostridium</taxon>
    </lineage>
</organism>
<dbReference type="InterPro" id="IPR004684">
    <property type="entry name" value="2keto-3dGluconate_permease"/>
</dbReference>
<feature type="transmembrane region" description="Helical" evidence="9">
    <location>
        <begin position="103"/>
        <end position="125"/>
    </location>
</feature>
<keyword evidence="8 9" id="KW-0472">Membrane</keyword>
<feature type="transmembrane region" description="Helical" evidence="9">
    <location>
        <begin position="193"/>
        <end position="210"/>
    </location>
</feature>
<reference evidence="10 11" key="1">
    <citation type="submission" date="2016-05" db="EMBL/GenBank/DDBJ databases">
        <title>Microbial solvent formation.</title>
        <authorList>
            <person name="Poehlein A."/>
            <person name="Montoya Solano J.D."/>
            <person name="Flitsch S."/>
            <person name="Krabben P."/>
            <person name="Duerre P."/>
            <person name="Daniel R."/>
        </authorList>
    </citation>
    <scope>NUCLEOTIDE SEQUENCE [LARGE SCALE GENOMIC DNA]</scope>
    <source>
        <strain evidence="10 11">L1-8</strain>
    </source>
</reference>
<sequence>MDILNNIKKFPGGLLIIPMFIAMLINSISPSILQLGDPFTSIFTSKGTMCYIGMMLFITGSQFELSKLKLALKRGGILILSKLLISIIFCILIVHFFGLNGFFGLSTLALVTCISSCNPSIYIALMNDYGDDLDLATFGMLNLIAVPTLPVCILNIANGGGIDINTILATAIPFVLGIILGNLDRNAYEMLKPGNSIIIPFLGFSLGSNINIFDAFHAGICGLLLLIIFYIVNTIPMITVDKVFLNQPGYSASAICCIAGVSIATPQLAAQVNSIYAPYVNSSVCQIAFTVIFSTFITPLITSFFATRDNSTINKQIII</sequence>
<feature type="transmembrane region" description="Helical" evidence="9">
    <location>
        <begin position="137"/>
        <end position="156"/>
    </location>
</feature>
<evidence type="ECO:0000313" key="11">
    <source>
        <dbReference type="Proteomes" id="UP000191154"/>
    </source>
</evidence>
<comment type="caution">
    <text evidence="10">The sequence shown here is derived from an EMBL/GenBank/DDBJ whole genome shotgun (WGS) entry which is preliminary data.</text>
</comment>
<evidence type="ECO:0000256" key="1">
    <source>
        <dbReference type="ARBA" id="ARBA00006430"/>
    </source>
</evidence>
<keyword evidence="3" id="KW-1003">Cell membrane</keyword>
<dbReference type="AlphaFoldDB" id="A0A1S8ND89"/>
<accession>A0A1S8ND89</accession>
<gene>
    <name evidence="10" type="primary">kdgT_2</name>
    <name evidence="10" type="ORF">CLOSAC_13260</name>
</gene>
<evidence type="ECO:0000256" key="4">
    <source>
        <dbReference type="ARBA" id="ARBA00022597"/>
    </source>
</evidence>
<keyword evidence="2" id="KW-0813">Transport</keyword>
<dbReference type="GO" id="GO:0016020">
    <property type="term" value="C:membrane"/>
    <property type="evidence" value="ECO:0007669"/>
    <property type="project" value="InterPro"/>
</dbReference>
<dbReference type="Proteomes" id="UP000191154">
    <property type="component" value="Unassembled WGS sequence"/>
</dbReference>
<keyword evidence="6" id="KW-0769">Symport</keyword>
<comment type="similarity">
    <text evidence="1">Belongs to the KdgT transporter family.</text>
</comment>
<keyword evidence="7 9" id="KW-1133">Transmembrane helix</keyword>
<feature type="transmembrane region" description="Helical" evidence="9">
    <location>
        <begin position="79"/>
        <end position="97"/>
    </location>
</feature>
<evidence type="ECO:0000313" key="10">
    <source>
        <dbReference type="EMBL" id="OOM14446.1"/>
    </source>
</evidence>
<evidence type="ECO:0000256" key="6">
    <source>
        <dbReference type="ARBA" id="ARBA00022847"/>
    </source>
</evidence>
<keyword evidence="4" id="KW-0762">Sugar transport</keyword>
<evidence type="ECO:0000256" key="5">
    <source>
        <dbReference type="ARBA" id="ARBA00022692"/>
    </source>
</evidence>
<evidence type="ECO:0000256" key="8">
    <source>
        <dbReference type="ARBA" id="ARBA00023136"/>
    </source>
</evidence>
<dbReference type="RefSeq" id="WP_077864709.1">
    <property type="nucleotide sequence ID" value="NZ_LZYZ01000002.1"/>
</dbReference>
<evidence type="ECO:0000256" key="2">
    <source>
        <dbReference type="ARBA" id="ARBA00022448"/>
    </source>
</evidence>
<proteinExistence type="inferred from homology"/>
<feature type="transmembrane region" description="Helical" evidence="9">
    <location>
        <begin position="162"/>
        <end position="181"/>
    </location>
</feature>
<feature type="transmembrane region" description="Helical" evidence="9">
    <location>
        <begin position="287"/>
        <end position="306"/>
    </location>
</feature>
<evidence type="ECO:0000256" key="3">
    <source>
        <dbReference type="ARBA" id="ARBA00022475"/>
    </source>
</evidence>
<name>A0A1S8ND89_CLOSA</name>
<dbReference type="EMBL" id="LZYZ01000002">
    <property type="protein sequence ID" value="OOM14446.1"/>
    <property type="molecule type" value="Genomic_DNA"/>
</dbReference>
<feature type="transmembrane region" description="Helical" evidence="9">
    <location>
        <begin position="39"/>
        <end position="58"/>
    </location>
</feature>
<dbReference type="GO" id="GO:0015649">
    <property type="term" value="F:2-keto-3-deoxygluconate:proton symporter activity"/>
    <property type="evidence" value="ECO:0007669"/>
    <property type="project" value="InterPro"/>
</dbReference>
<dbReference type="Pfam" id="PF03812">
    <property type="entry name" value="KdgT"/>
    <property type="match status" value="1"/>
</dbReference>